<keyword evidence="4" id="KW-1185">Reference proteome</keyword>
<dbReference type="EMBL" id="AP023367">
    <property type="protein sequence ID" value="BCJ95397.1"/>
    <property type="molecule type" value="Genomic_DNA"/>
</dbReference>
<evidence type="ECO:0000256" key="2">
    <source>
        <dbReference type="ARBA" id="ARBA00023054"/>
    </source>
</evidence>
<dbReference type="Proteomes" id="UP000515561">
    <property type="component" value="Chromosome"/>
</dbReference>
<evidence type="ECO:0000256" key="1">
    <source>
        <dbReference type="ARBA" id="ARBA00004196"/>
    </source>
</evidence>
<evidence type="ECO:0000313" key="3">
    <source>
        <dbReference type="EMBL" id="BCJ95397.1"/>
    </source>
</evidence>
<dbReference type="KEGG" id="acel:acsn021_29660"/>
<protein>
    <submittedName>
        <fullName evidence="3">Uncharacterized protein</fullName>
    </submittedName>
</protein>
<dbReference type="RefSeq" id="WP_184094254.1">
    <property type="nucleotide sequence ID" value="NZ_AP023367.1"/>
</dbReference>
<dbReference type="GO" id="GO:0030313">
    <property type="term" value="C:cell envelope"/>
    <property type="evidence" value="ECO:0007669"/>
    <property type="project" value="UniProtKB-SubCell"/>
</dbReference>
<accession>A0A6S6R5L3</accession>
<proteinExistence type="predicted"/>
<organism evidence="3 4">
    <name type="scientific">Anaerocolumna cellulosilytica</name>
    <dbReference type="NCBI Taxonomy" id="433286"/>
    <lineage>
        <taxon>Bacteria</taxon>
        <taxon>Bacillati</taxon>
        <taxon>Bacillota</taxon>
        <taxon>Clostridia</taxon>
        <taxon>Lachnospirales</taxon>
        <taxon>Lachnospiraceae</taxon>
        <taxon>Anaerocolumna</taxon>
    </lineage>
</organism>
<sequence length="679" mass="77836">MEKKIRKLLLGFFVTMLLLTIISRAADSVMVAKVTVDTVKKGNLSFEISGTGTVKENANKYIALNNGYKIAKVQAEEGQDVEKGEWLFSYDMDYLKALKIQKEKEIKKLQLQYEKLQLATKNGSKALEEEKALQEVANAEDDVKAAEEALLAKKQSVKQKKEEEYTTLLEEEEAAKSGRKEALITAERAVTDAERELASQEEPKLIMEEYLKAYKTAVLKKEEESEIKYREELLDIYYKDKYEEHKTNVYETEKKLVRAKEDLEDSKKKWDEKINYWDQFSTEEETLKAYKEQVQQRESEFKTANREISDLEKSLNAYKEKDEAINKAFADYRLDVATYSQNVKSSYEVLYQLIYDKLTYDKKQLETASIKLVRAKEDIENTVVEWNKKSEKIKRKKNRLAVELQEIEAGKYNFETDLKEETKAIETAYRTLEAARFQLDQLKEGIETSKENEYTEEQSRTIEGSSVNLDIVEKQEELKKLKNLIDKKGKVTSPVKGTISKIEVNQGVILTGGEKVVIATGEYELLMNAGKEDIKYFKSGDKLTVKGADKDNDLTVAIETIGLPGEDGMVKFSALLPEGKFKAGMSLSYQMKKDSKDYRYCIPLEAVRQDSKGTYVLLVKEKNSILGKEQVAFRLSISVIQKDFKTAAIEAPLQEQDLLIVGSSKYISEGDRVRVYEME</sequence>
<comment type="subcellular location">
    <subcellularLocation>
        <location evidence="1">Cell envelope</location>
    </subcellularLocation>
</comment>
<dbReference type="Gene3D" id="2.40.420.20">
    <property type="match status" value="1"/>
</dbReference>
<dbReference type="InterPro" id="IPR050465">
    <property type="entry name" value="UPF0194_transport"/>
</dbReference>
<dbReference type="PANTHER" id="PTHR32347">
    <property type="entry name" value="EFFLUX SYSTEM COMPONENT YKNX-RELATED"/>
    <property type="match status" value="1"/>
</dbReference>
<gene>
    <name evidence="3" type="ORF">acsn021_29660</name>
</gene>
<evidence type="ECO:0000313" key="4">
    <source>
        <dbReference type="Proteomes" id="UP000515561"/>
    </source>
</evidence>
<reference evidence="3 4" key="1">
    <citation type="journal article" date="2016" name="Int. J. Syst. Evol. Microbiol.">
        <title>Descriptions of Anaerotaenia torta gen. nov., sp. nov. and Anaerocolumna cellulosilytica gen. nov., sp. nov. isolated from a methanogenic reactor of cattle waste.</title>
        <authorList>
            <person name="Uek A."/>
            <person name="Ohtaki Y."/>
            <person name="Kaku N."/>
            <person name="Ueki K."/>
        </authorList>
    </citation>
    <scope>NUCLEOTIDE SEQUENCE [LARGE SCALE GENOMIC DNA]</scope>
    <source>
        <strain evidence="3 4">SN021</strain>
    </source>
</reference>
<keyword evidence="2" id="KW-0175">Coiled coil</keyword>
<dbReference type="AlphaFoldDB" id="A0A6S6R5L3"/>
<dbReference type="PANTHER" id="PTHR32347:SF14">
    <property type="entry name" value="EFFLUX SYSTEM COMPONENT YKNX-RELATED"/>
    <property type="match status" value="1"/>
</dbReference>
<name>A0A6S6R5L3_9FIRM</name>